<gene>
    <name evidence="2" type="ORF">Taro_048706</name>
</gene>
<sequence length="62" mass="7172">MRSGRRRTQERADNWRNLPEISAEEHGTLTKISAEEPQRMGEAEQSSPISPVSPRRIREQLD</sequence>
<dbReference type="Proteomes" id="UP000652761">
    <property type="component" value="Unassembled WGS sequence"/>
</dbReference>
<evidence type="ECO:0000313" key="3">
    <source>
        <dbReference type="Proteomes" id="UP000652761"/>
    </source>
</evidence>
<name>A0A843X8V9_COLES</name>
<feature type="region of interest" description="Disordered" evidence="1">
    <location>
        <begin position="1"/>
        <end position="62"/>
    </location>
</feature>
<organism evidence="2 3">
    <name type="scientific">Colocasia esculenta</name>
    <name type="common">Wild taro</name>
    <name type="synonym">Arum esculentum</name>
    <dbReference type="NCBI Taxonomy" id="4460"/>
    <lineage>
        <taxon>Eukaryota</taxon>
        <taxon>Viridiplantae</taxon>
        <taxon>Streptophyta</taxon>
        <taxon>Embryophyta</taxon>
        <taxon>Tracheophyta</taxon>
        <taxon>Spermatophyta</taxon>
        <taxon>Magnoliopsida</taxon>
        <taxon>Liliopsida</taxon>
        <taxon>Araceae</taxon>
        <taxon>Aroideae</taxon>
        <taxon>Colocasieae</taxon>
        <taxon>Colocasia</taxon>
    </lineage>
</organism>
<accession>A0A843X8V9</accession>
<protein>
    <submittedName>
        <fullName evidence="2">Uncharacterized protein</fullName>
    </submittedName>
</protein>
<dbReference type="AlphaFoldDB" id="A0A843X8V9"/>
<evidence type="ECO:0000256" key="1">
    <source>
        <dbReference type="SAM" id="MobiDB-lite"/>
    </source>
</evidence>
<evidence type="ECO:0000313" key="2">
    <source>
        <dbReference type="EMBL" id="MQM15755.1"/>
    </source>
</evidence>
<comment type="caution">
    <text evidence="2">The sequence shown here is derived from an EMBL/GenBank/DDBJ whole genome shotgun (WGS) entry which is preliminary data.</text>
</comment>
<feature type="compositionally biased region" description="Basic and acidic residues" evidence="1">
    <location>
        <begin position="23"/>
        <end position="42"/>
    </location>
</feature>
<keyword evidence="3" id="KW-1185">Reference proteome</keyword>
<proteinExistence type="predicted"/>
<dbReference type="EMBL" id="NMUH01006669">
    <property type="protein sequence ID" value="MQM15755.1"/>
    <property type="molecule type" value="Genomic_DNA"/>
</dbReference>
<reference evidence="2" key="1">
    <citation type="submission" date="2017-07" db="EMBL/GenBank/DDBJ databases">
        <title>Taro Niue Genome Assembly and Annotation.</title>
        <authorList>
            <person name="Atibalentja N."/>
            <person name="Keating K."/>
            <person name="Fields C.J."/>
        </authorList>
    </citation>
    <scope>NUCLEOTIDE SEQUENCE</scope>
    <source>
        <strain evidence="2">Niue_2</strain>
        <tissue evidence="2">Leaf</tissue>
    </source>
</reference>